<gene>
    <name evidence="2" type="ORF">DPMN_194082</name>
</gene>
<organism evidence="2 3">
    <name type="scientific">Dreissena polymorpha</name>
    <name type="common">Zebra mussel</name>
    <name type="synonym">Mytilus polymorpha</name>
    <dbReference type="NCBI Taxonomy" id="45954"/>
    <lineage>
        <taxon>Eukaryota</taxon>
        <taxon>Metazoa</taxon>
        <taxon>Spiralia</taxon>
        <taxon>Lophotrochozoa</taxon>
        <taxon>Mollusca</taxon>
        <taxon>Bivalvia</taxon>
        <taxon>Autobranchia</taxon>
        <taxon>Heteroconchia</taxon>
        <taxon>Euheterodonta</taxon>
        <taxon>Imparidentia</taxon>
        <taxon>Neoheterodontei</taxon>
        <taxon>Myida</taxon>
        <taxon>Dreissenoidea</taxon>
        <taxon>Dreissenidae</taxon>
        <taxon>Dreissena</taxon>
    </lineage>
</organism>
<comment type="caution">
    <text evidence="2">The sequence shown here is derived from an EMBL/GenBank/DDBJ whole genome shotgun (WGS) entry which is preliminary data.</text>
</comment>
<reference evidence="2" key="1">
    <citation type="journal article" date="2019" name="bioRxiv">
        <title>The Genome of the Zebra Mussel, Dreissena polymorpha: A Resource for Invasive Species Research.</title>
        <authorList>
            <person name="McCartney M.A."/>
            <person name="Auch B."/>
            <person name="Kono T."/>
            <person name="Mallez S."/>
            <person name="Zhang Y."/>
            <person name="Obille A."/>
            <person name="Becker A."/>
            <person name="Abrahante J.E."/>
            <person name="Garbe J."/>
            <person name="Badalamenti J.P."/>
            <person name="Herman A."/>
            <person name="Mangelson H."/>
            <person name="Liachko I."/>
            <person name="Sullivan S."/>
            <person name="Sone E.D."/>
            <person name="Koren S."/>
            <person name="Silverstein K.A.T."/>
            <person name="Beckman K.B."/>
            <person name="Gohl D.M."/>
        </authorList>
    </citation>
    <scope>NUCLEOTIDE SEQUENCE</scope>
    <source>
        <strain evidence="2">Duluth1</strain>
        <tissue evidence="2">Whole animal</tissue>
    </source>
</reference>
<accession>A0A9D3Y2I0</accession>
<evidence type="ECO:0000256" key="1">
    <source>
        <dbReference type="SAM" id="MobiDB-lite"/>
    </source>
</evidence>
<sequence>MLTHTVNHTGVSSRQQTDSQTETVIEAERYIERKIETKRAKKRERESVRESARERGERESEIKSKRETRPTRLVMRPCMVEIDRIVIRDFECLTGYCKPSWRADTKPDYESFTP</sequence>
<dbReference type="EMBL" id="JAIWYP010000044">
    <property type="protein sequence ID" value="KAH3691122.1"/>
    <property type="molecule type" value="Genomic_DNA"/>
</dbReference>
<proteinExistence type="predicted"/>
<keyword evidence="3" id="KW-1185">Reference proteome</keyword>
<feature type="compositionally biased region" description="Polar residues" evidence="1">
    <location>
        <begin position="1"/>
        <end position="23"/>
    </location>
</feature>
<evidence type="ECO:0000313" key="3">
    <source>
        <dbReference type="Proteomes" id="UP000828390"/>
    </source>
</evidence>
<reference evidence="2" key="2">
    <citation type="submission" date="2020-11" db="EMBL/GenBank/DDBJ databases">
        <authorList>
            <person name="McCartney M.A."/>
            <person name="Auch B."/>
            <person name="Kono T."/>
            <person name="Mallez S."/>
            <person name="Becker A."/>
            <person name="Gohl D.M."/>
            <person name="Silverstein K.A.T."/>
            <person name="Koren S."/>
            <person name="Bechman K.B."/>
            <person name="Herman A."/>
            <person name="Abrahante J.E."/>
            <person name="Garbe J."/>
        </authorList>
    </citation>
    <scope>NUCLEOTIDE SEQUENCE</scope>
    <source>
        <strain evidence="2">Duluth1</strain>
        <tissue evidence="2">Whole animal</tissue>
    </source>
</reference>
<dbReference type="AlphaFoldDB" id="A0A9D3Y2I0"/>
<feature type="region of interest" description="Disordered" evidence="1">
    <location>
        <begin position="1"/>
        <end position="71"/>
    </location>
</feature>
<feature type="compositionally biased region" description="Basic and acidic residues" evidence="1">
    <location>
        <begin position="26"/>
        <end position="70"/>
    </location>
</feature>
<dbReference type="Proteomes" id="UP000828390">
    <property type="component" value="Unassembled WGS sequence"/>
</dbReference>
<name>A0A9D3Y2I0_DREPO</name>
<evidence type="ECO:0000313" key="2">
    <source>
        <dbReference type="EMBL" id="KAH3691122.1"/>
    </source>
</evidence>
<protein>
    <submittedName>
        <fullName evidence="2">Uncharacterized protein</fullName>
    </submittedName>
</protein>